<dbReference type="AlphaFoldDB" id="A0A9D1PYP3"/>
<sequence>MRFLKNCSLLALFSVFCLLAGCQTSGPEKTLSDTAKALTDKDSGAFLAQFDMDAFASHELVNLKQDNSLLNFTSNLGSLLGIGSEMDAWLNSAMNLKQQYTKTFTRTVGSGELVNQCTRSMTPDCPWEPQALRKAEVRKINEQCAVARVTTQANMTSWIALRKVGENWRIVGKAVLEDTAVRFATDEKPLLDQSQPKPAQQPADESGAQSI</sequence>
<dbReference type="PROSITE" id="PS51257">
    <property type="entry name" value="PROKAR_LIPOPROTEIN"/>
    <property type="match status" value="1"/>
</dbReference>
<evidence type="ECO:0000313" key="3">
    <source>
        <dbReference type="EMBL" id="HIW01496.1"/>
    </source>
</evidence>
<protein>
    <recommendedName>
        <fullName evidence="5">Lipoprotein</fullName>
    </recommendedName>
</protein>
<dbReference type="Proteomes" id="UP000886752">
    <property type="component" value="Unassembled WGS sequence"/>
</dbReference>
<reference evidence="3" key="2">
    <citation type="submission" date="2021-04" db="EMBL/GenBank/DDBJ databases">
        <authorList>
            <person name="Gilroy R."/>
        </authorList>
    </citation>
    <scope>NUCLEOTIDE SEQUENCE</scope>
    <source>
        <strain evidence="3">ChiHecec2B26-446</strain>
    </source>
</reference>
<name>A0A9D1PYP3_9BACT</name>
<gene>
    <name evidence="3" type="ORF">H9894_09985</name>
</gene>
<organism evidence="3 4">
    <name type="scientific">Candidatus Desulfovibrio intestinipullorum</name>
    <dbReference type="NCBI Taxonomy" id="2838536"/>
    <lineage>
        <taxon>Bacteria</taxon>
        <taxon>Pseudomonadati</taxon>
        <taxon>Thermodesulfobacteriota</taxon>
        <taxon>Desulfovibrionia</taxon>
        <taxon>Desulfovibrionales</taxon>
        <taxon>Desulfovibrionaceae</taxon>
        <taxon>Desulfovibrio</taxon>
    </lineage>
</organism>
<proteinExistence type="predicted"/>
<dbReference type="EMBL" id="DXHV01000082">
    <property type="protein sequence ID" value="HIW01496.1"/>
    <property type="molecule type" value="Genomic_DNA"/>
</dbReference>
<evidence type="ECO:0000256" key="2">
    <source>
        <dbReference type="SAM" id="SignalP"/>
    </source>
</evidence>
<accession>A0A9D1PYP3</accession>
<feature type="chain" id="PRO_5038824180" description="Lipoprotein" evidence="2">
    <location>
        <begin position="21"/>
        <end position="211"/>
    </location>
</feature>
<keyword evidence="2" id="KW-0732">Signal</keyword>
<reference evidence="3" key="1">
    <citation type="journal article" date="2021" name="PeerJ">
        <title>Extensive microbial diversity within the chicken gut microbiome revealed by metagenomics and culture.</title>
        <authorList>
            <person name="Gilroy R."/>
            <person name="Ravi A."/>
            <person name="Getino M."/>
            <person name="Pursley I."/>
            <person name="Horton D.L."/>
            <person name="Alikhan N.F."/>
            <person name="Baker D."/>
            <person name="Gharbi K."/>
            <person name="Hall N."/>
            <person name="Watson M."/>
            <person name="Adriaenssens E.M."/>
            <person name="Foster-Nyarko E."/>
            <person name="Jarju S."/>
            <person name="Secka A."/>
            <person name="Antonio M."/>
            <person name="Oren A."/>
            <person name="Chaudhuri R.R."/>
            <person name="La Ragione R."/>
            <person name="Hildebrand F."/>
            <person name="Pallen M.J."/>
        </authorList>
    </citation>
    <scope>NUCLEOTIDE SEQUENCE</scope>
    <source>
        <strain evidence="3">ChiHecec2B26-446</strain>
    </source>
</reference>
<evidence type="ECO:0000313" key="4">
    <source>
        <dbReference type="Proteomes" id="UP000886752"/>
    </source>
</evidence>
<evidence type="ECO:0008006" key="5">
    <source>
        <dbReference type="Google" id="ProtNLM"/>
    </source>
</evidence>
<feature type="signal peptide" evidence="2">
    <location>
        <begin position="1"/>
        <end position="20"/>
    </location>
</feature>
<feature type="region of interest" description="Disordered" evidence="1">
    <location>
        <begin position="187"/>
        <end position="211"/>
    </location>
</feature>
<comment type="caution">
    <text evidence="3">The sequence shown here is derived from an EMBL/GenBank/DDBJ whole genome shotgun (WGS) entry which is preliminary data.</text>
</comment>
<evidence type="ECO:0000256" key="1">
    <source>
        <dbReference type="SAM" id="MobiDB-lite"/>
    </source>
</evidence>